<dbReference type="InParanoid" id="A0A2J6TVU7"/>
<evidence type="ECO:0000256" key="3">
    <source>
        <dbReference type="SAM" id="SignalP"/>
    </source>
</evidence>
<gene>
    <name evidence="4" type="ORF">K444DRAFT_578530</name>
</gene>
<dbReference type="EMBL" id="KZ613740">
    <property type="protein sequence ID" value="PMD67143.1"/>
    <property type="molecule type" value="Genomic_DNA"/>
</dbReference>
<dbReference type="GeneID" id="36585695"/>
<keyword evidence="2" id="KW-0812">Transmembrane</keyword>
<name>A0A2J6TVU7_9HELO</name>
<accession>A0A2J6TVU7</accession>
<feature type="compositionally biased region" description="Low complexity" evidence="1">
    <location>
        <begin position="146"/>
        <end position="180"/>
    </location>
</feature>
<feature type="region of interest" description="Disordered" evidence="1">
    <location>
        <begin position="114"/>
        <end position="180"/>
    </location>
</feature>
<dbReference type="RefSeq" id="XP_024744047.1">
    <property type="nucleotide sequence ID" value="XM_024877618.1"/>
</dbReference>
<dbReference type="AlphaFoldDB" id="A0A2J6TVU7"/>
<evidence type="ECO:0000313" key="4">
    <source>
        <dbReference type="EMBL" id="PMD67143.1"/>
    </source>
</evidence>
<protein>
    <recommendedName>
        <fullName evidence="6">Extracellular membrane protein CFEM domain-containing protein</fullName>
    </recommendedName>
</protein>
<dbReference type="Proteomes" id="UP000235371">
    <property type="component" value="Unassembled WGS sequence"/>
</dbReference>
<reference evidence="4 5" key="1">
    <citation type="submission" date="2016-04" db="EMBL/GenBank/DDBJ databases">
        <title>A degradative enzymes factory behind the ericoid mycorrhizal symbiosis.</title>
        <authorList>
            <consortium name="DOE Joint Genome Institute"/>
            <person name="Martino E."/>
            <person name="Morin E."/>
            <person name="Grelet G."/>
            <person name="Kuo A."/>
            <person name="Kohler A."/>
            <person name="Daghino S."/>
            <person name="Barry K."/>
            <person name="Choi C."/>
            <person name="Cichocki N."/>
            <person name="Clum A."/>
            <person name="Copeland A."/>
            <person name="Hainaut M."/>
            <person name="Haridas S."/>
            <person name="Labutti K."/>
            <person name="Lindquist E."/>
            <person name="Lipzen A."/>
            <person name="Khouja H.-R."/>
            <person name="Murat C."/>
            <person name="Ohm R."/>
            <person name="Olson A."/>
            <person name="Spatafora J."/>
            <person name="Veneault-Fourrey C."/>
            <person name="Henrissat B."/>
            <person name="Grigoriev I."/>
            <person name="Martin F."/>
            <person name="Perotto S."/>
        </authorList>
    </citation>
    <scope>NUCLEOTIDE SEQUENCE [LARGE SCALE GENOMIC DNA]</scope>
    <source>
        <strain evidence="4 5">E</strain>
    </source>
</reference>
<feature type="signal peptide" evidence="3">
    <location>
        <begin position="1"/>
        <end position="19"/>
    </location>
</feature>
<keyword evidence="2" id="KW-0472">Membrane</keyword>
<dbReference type="OrthoDB" id="3560787at2759"/>
<keyword evidence="3" id="KW-0732">Signal</keyword>
<keyword evidence="2" id="KW-1133">Transmembrane helix</keyword>
<evidence type="ECO:0008006" key="6">
    <source>
        <dbReference type="Google" id="ProtNLM"/>
    </source>
</evidence>
<feature type="compositionally biased region" description="Low complexity" evidence="1">
    <location>
        <begin position="122"/>
        <end position="131"/>
    </location>
</feature>
<dbReference type="STRING" id="1095630.A0A2J6TVU7"/>
<evidence type="ECO:0000256" key="2">
    <source>
        <dbReference type="SAM" id="Phobius"/>
    </source>
</evidence>
<keyword evidence="5" id="KW-1185">Reference proteome</keyword>
<proteinExistence type="predicted"/>
<evidence type="ECO:0000256" key="1">
    <source>
        <dbReference type="SAM" id="MobiDB-lite"/>
    </source>
</evidence>
<feature type="chain" id="PRO_5014461043" description="Extracellular membrane protein CFEM domain-containing protein" evidence="3">
    <location>
        <begin position="20"/>
        <end position="242"/>
    </location>
</feature>
<sequence>MKQLLYCFLINGFVTCAASQDLQTVSIADRADFKVLRPCIHTCLFGNGDVAPGDGCGAPWYNQCWCSSINIVPSATRYISTCIPTLCSDSIDVATGIDIYYDYCSKAGFPIPKDVARPTTPPQTQTPATTQSIRVDSPAGTSTTLSSTVRTASSPTSSSTPASSPPTKAVSGVSSSSSLSNGETAGIVIGVFALLLGIAALWYQRRALAAQLQHIRDNSKSRRADSFIREGRPSGRRGVFEM</sequence>
<feature type="transmembrane region" description="Helical" evidence="2">
    <location>
        <begin position="184"/>
        <end position="203"/>
    </location>
</feature>
<evidence type="ECO:0000313" key="5">
    <source>
        <dbReference type="Proteomes" id="UP000235371"/>
    </source>
</evidence>
<organism evidence="4 5">
    <name type="scientific">Hyaloscypha bicolor E</name>
    <dbReference type="NCBI Taxonomy" id="1095630"/>
    <lineage>
        <taxon>Eukaryota</taxon>
        <taxon>Fungi</taxon>
        <taxon>Dikarya</taxon>
        <taxon>Ascomycota</taxon>
        <taxon>Pezizomycotina</taxon>
        <taxon>Leotiomycetes</taxon>
        <taxon>Helotiales</taxon>
        <taxon>Hyaloscyphaceae</taxon>
        <taxon>Hyaloscypha</taxon>
        <taxon>Hyaloscypha bicolor</taxon>
    </lineage>
</organism>